<reference evidence="3 4" key="1">
    <citation type="submission" date="2010-12" db="EMBL/GenBank/DDBJ databases">
        <authorList>
            <person name="Muzny D."/>
            <person name="Qin X."/>
            <person name="Buhay C."/>
            <person name="Dugan-Rocha S."/>
            <person name="Ding Y."/>
            <person name="Chen G."/>
            <person name="Hawes A."/>
            <person name="Holder M."/>
            <person name="Jhangiani S."/>
            <person name="Johnson A."/>
            <person name="Khan Z."/>
            <person name="Li Z."/>
            <person name="Liu W."/>
            <person name="Liu X."/>
            <person name="Perez L."/>
            <person name="Shen H."/>
            <person name="Wang Q."/>
            <person name="Watt J."/>
            <person name="Xi L."/>
            <person name="Xin Y."/>
            <person name="Zhou J."/>
            <person name="Deng J."/>
            <person name="Jiang H."/>
            <person name="Liu Y."/>
            <person name="Qu J."/>
            <person name="Song X.-Z."/>
            <person name="Zhang L."/>
            <person name="Villasana D."/>
            <person name="Johnson A."/>
            <person name="Liu J."/>
            <person name="Liyanage D."/>
            <person name="Lorensuhewa L."/>
            <person name="Robinson T."/>
            <person name="Song A."/>
            <person name="Song B.-B."/>
            <person name="Dinh H."/>
            <person name="Thornton R."/>
            <person name="Coyle M."/>
            <person name="Francisco L."/>
            <person name="Jackson L."/>
            <person name="Javaid M."/>
            <person name="Korchina V."/>
            <person name="Kovar C."/>
            <person name="Mata R."/>
            <person name="Mathew T."/>
            <person name="Ngo R."/>
            <person name="Nguyen L."/>
            <person name="Nguyen N."/>
            <person name="Okwuonu G."/>
            <person name="Ongeri F."/>
            <person name="Pham C."/>
            <person name="Simmons D."/>
            <person name="Wilczek-Boney K."/>
            <person name="Hale W."/>
            <person name="Jakkamsetti A."/>
            <person name="Pham P."/>
            <person name="Ruth R."/>
            <person name="San Lucas F."/>
            <person name="Warren J."/>
            <person name="Zhang J."/>
            <person name="Zhao Z."/>
            <person name="Zhou C."/>
            <person name="Zhu D."/>
            <person name="Lee S."/>
            <person name="Bess C."/>
            <person name="Blankenburg K."/>
            <person name="Forbes L."/>
            <person name="Fu Q."/>
            <person name="Gubbala S."/>
            <person name="Hirani K."/>
            <person name="Jayaseelan J.C."/>
            <person name="Lara F."/>
            <person name="Munidasa M."/>
            <person name="Palculict T."/>
            <person name="Patil S."/>
            <person name="Pu L.-L."/>
            <person name="Saada N."/>
            <person name="Tang L."/>
            <person name="Weissenberger G."/>
            <person name="Zhu Y."/>
            <person name="Hemphill L."/>
            <person name="Shang Y."/>
            <person name="Youmans B."/>
            <person name="Ayvaz T."/>
            <person name="Ross M."/>
            <person name="Santibanez J."/>
            <person name="Aqrawi P."/>
            <person name="Gross S."/>
            <person name="Joshi V."/>
            <person name="Fowler G."/>
            <person name="Nazareth L."/>
            <person name="Reid J."/>
            <person name="Worley K."/>
            <person name="Petrosino J."/>
            <person name="Highlander S."/>
            <person name="Gibbs R."/>
        </authorList>
    </citation>
    <scope>NUCLEOTIDE SEQUENCE [LARGE SCALE GENOMIC DNA]</scope>
    <source>
        <strain evidence="3 4">JV21</strain>
    </source>
</reference>
<evidence type="ECO:0000259" key="2">
    <source>
        <dbReference type="PROSITE" id="PS50202"/>
    </source>
</evidence>
<accession>A0A828QTS0</accession>
<comment type="similarity">
    <text evidence="1">Belongs to the IMPACT family.</text>
</comment>
<dbReference type="EMBL" id="AEPU01000030">
    <property type="protein sequence ID" value="EFU71372.1"/>
    <property type="molecule type" value="Genomic_DNA"/>
</dbReference>
<dbReference type="PROSITE" id="PS50202">
    <property type="entry name" value="MSP"/>
    <property type="match status" value="1"/>
</dbReference>
<evidence type="ECO:0000313" key="3">
    <source>
        <dbReference type="EMBL" id="EFU71372.1"/>
    </source>
</evidence>
<feature type="domain" description="MSP" evidence="2">
    <location>
        <begin position="121"/>
        <end position="195"/>
    </location>
</feature>
<dbReference type="AlphaFoldDB" id="A0A828QTS0"/>
<dbReference type="InterPro" id="IPR036956">
    <property type="entry name" value="Impact_N_sf"/>
</dbReference>
<dbReference type="InterPro" id="IPR020568">
    <property type="entry name" value="Ribosomal_Su5_D2-typ_SF"/>
</dbReference>
<proteinExistence type="inferred from homology"/>
<comment type="caution">
    <text evidence="3">The sequence shown here is derived from an EMBL/GenBank/DDBJ whole genome shotgun (WGS) entry which is preliminary data.</text>
</comment>
<dbReference type="Gene3D" id="3.30.230.30">
    <property type="entry name" value="Impact, N-terminal domain"/>
    <property type="match status" value="1"/>
</dbReference>
<evidence type="ECO:0000256" key="1">
    <source>
        <dbReference type="ARBA" id="ARBA00007665"/>
    </source>
</evidence>
<dbReference type="RefSeq" id="WP_004277912.1">
    <property type="nucleotide sequence ID" value="NZ_GL622227.1"/>
</dbReference>
<dbReference type="InterPro" id="IPR023582">
    <property type="entry name" value="Impact"/>
</dbReference>
<evidence type="ECO:0000313" key="4">
    <source>
        <dbReference type="Proteomes" id="UP000005813"/>
    </source>
</evidence>
<dbReference type="GO" id="GO:0005737">
    <property type="term" value="C:cytoplasm"/>
    <property type="evidence" value="ECO:0007669"/>
    <property type="project" value="TreeGrafter"/>
</dbReference>
<dbReference type="PANTHER" id="PTHR16301:SF20">
    <property type="entry name" value="IMPACT FAMILY MEMBER YIGZ"/>
    <property type="match status" value="1"/>
</dbReference>
<dbReference type="InterPro" id="IPR000535">
    <property type="entry name" value="MSP_dom"/>
</dbReference>
<name>A0A828QTS0_CAMUP</name>
<dbReference type="Pfam" id="PF01205">
    <property type="entry name" value="Impact_N"/>
    <property type="match status" value="1"/>
</dbReference>
<dbReference type="Proteomes" id="UP000005813">
    <property type="component" value="Unassembled WGS sequence"/>
</dbReference>
<protein>
    <recommendedName>
        <fullName evidence="2">MSP domain-containing protein</fullName>
    </recommendedName>
</protein>
<dbReference type="GO" id="GO:0006446">
    <property type="term" value="P:regulation of translational initiation"/>
    <property type="evidence" value="ECO:0007669"/>
    <property type="project" value="TreeGrafter"/>
</dbReference>
<gene>
    <name evidence="3" type="ORF">HMPREF9400_1369</name>
</gene>
<dbReference type="SUPFAM" id="SSF54211">
    <property type="entry name" value="Ribosomal protein S5 domain 2-like"/>
    <property type="match status" value="1"/>
</dbReference>
<sequence>MQTIYSLYTAHYEVKKSLFIAHLSPFNDFKNLLNTLKKEHSKAVHFVWAYRYLNKNLQIVEDKSDDGEPKNTSALPCLNVLRGKELVNISVIVVRYFGGIKLGTGGLVRAYGEAVNLAVKEAILEPFEFKEELEFNLNFKNSSKMEHFLKKNNITFQREFKETHIIFKLKLSQKEKVEFENFLKIFNPQELKILQ</sequence>
<dbReference type="InterPro" id="IPR001498">
    <property type="entry name" value="Impact_N"/>
</dbReference>
<organism evidence="3 4">
    <name type="scientific">Campylobacter upsaliensis JV21</name>
    <dbReference type="NCBI Taxonomy" id="888826"/>
    <lineage>
        <taxon>Bacteria</taxon>
        <taxon>Pseudomonadati</taxon>
        <taxon>Campylobacterota</taxon>
        <taxon>Epsilonproteobacteria</taxon>
        <taxon>Campylobacterales</taxon>
        <taxon>Campylobacteraceae</taxon>
        <taxon>Campylobacter</taxon>
    </lineage>
</organism>
<dbReference type="PANTHER" id="PTHR16301">
    <property type="entry name" value="IMPACT-RELATED"/>
    <property type="match status" value="1"/>
</dbReference>
<dbReference type="GeneID" id="58538141"/>